<organism evidence="3 4">
    <name type="scientific">Penstemon davidsonii</name>
    <dbReference type="NCBI Taxonomy" id="160366"/>
    <lineage>
        <taxon>Eukaryota</taxon>
        <taxon>Viridiplantae</taxon>
        <taxon>Streptophyta</taxon>
        <taxon>Embryophyta</taxon>
        <taxon>Tracheophyta</taxon>
        <taxon>Spermatophyta</taxon>
        <taxon>Magnoliopsida</taxon>
        <taxon>eudicotyledons</taxon>
        <taxon>Gunneridae</taxon>
        <taxon>Pentapetalae</taxon>
        <taxon>asterids</taxon>
        <taxon>lamiids</taxon>
        <taxon>Lamiales</taxon>
        <taxon>Plantaginaceae</taxon>
        <taxon>Cheloneae</taxon>
        <taxon>Penstemon</taxon>
    </lineage>
</organism>
<dbReference type="PANTHER" id="PTHR23213:SF354">
    <property type="entry name" value="FORMIN-LIKE PROTEIN 4"/>
    <property type="match status" value="1"/>
</dbReference>
<accession>A0ABR0CUW3</accession>
<dbReference type="InterPro" id="IPR015425">
    <property type="entry name" value="FH2_Formin"/>
</dbReference>
<dbReference type="InterPro" id="IPR042201">
    <property type="entry name" value="FH2_Formin_sf"/>
</dbReference>
<sequence>MPPPVPPPPGADGHGLNADTIEKLTRIAPTDEETSQILAFNDNPIKLADAESFLYHVLKAVPTAFNLFNAMLFRSNYDLEVSHLKESLQYLKSACNELRNRGLFLKLLEAVLQAGNRLMHKLLILQLLRSYLMEKRLFYNLPFEQKGNNVFLTIIRV</sequence>
<comment type="similarity">
    <text evidence="1">Belongs to the formin-like family. Class-I subfamily.</text>
</comment>
<dbReference type="Gene3D" id="1.20.58.2220">
    <property type="entry name" value="Formin, FH2 domain"/>
    <property type="match status" value="1"/>
</dbReference>
<evidence type="ECO:0000313" key="3">
    <source>
        <dbReference type="EMBL" id="KAK4480879.1"/>
    </source>
</evidence>
<dbReference type="EMBL" id="JAYDYQ010002685">
    <property type="protein sequence ID" value="KAK4480879.1"/>
    <property type="molecule type" value="Genomic_DNA"/>
</dbReference>
<gene>
    <name evidence="3" type="ORF">RD792_011731</name>
</gene>
<evidence type="ECO:0000256" key="1">
    <source>
        <dbReference type="ARBA" id="ARBA00025793"/>
    </source>
</evidence>
<evidence type="ECO:0000259" key="2">
    <source>
        <dbReference type="PROSITE" id="PS51444"/>
    </source>
</evidence>
<reference evidence="3 4" key="1">
    <citation type="journal article" date="2023" name="bioRxiv">
        <title>Genome report: Whole genome sequence and annotation of Penstemon davidsonii.</title>
        <authorList>
            <person name="Ostevik K.L."/>
            <person name="Alabady M."/>
            <person name="Zhang M."/>
            <person name="Rausher M.D."/>
        </authorList>
    </citation>
    <scope>NUCLEOTIDE SEQUENCE [LARGE SCALE GENOMIC DNA]</scope>
    <source>
        <strain evidence="3">DNT005</strain>
        <tissue evidence="3">Whole leaf</tissue>
    </source>
</reference>
<proteinExistence type="inferred from homology"/>
<evidence type="ECO:0000313" key="4">
    <source>
        <dbReference type="Proteomes" id="UP001291926"/>
    </source>
</evidence>
<dbReference type="PANTHER" id="PTHR23213">
    <property type="entry name" value="FORMIN-RELATED"/>
    <property type="match status" value="1"/>
</dbReference>
<dbReference type="PROSITE" id="PS51444">
    <property type="entry name" value="FH2"/>
    <property type="match status" value="1"/>
</dbReference>
<dbReference type="Proteomes" id="UP001291926">
    <property type="component" value="Unassembled WGS sequence"/>
</dbReference>
<feature type="domain" description="FH2" evidence="2">
    <location>
        <begin position="1"/>
        <end position="157"/>
    </location>
</feature>
<dbReference type="SUPFAM" id="SSF101447">
    <property type="entry name" value="Formin homology 2 domain (FH2 domain)"/>
    <property type="match status" value="1"/>
</dbReference>
<comment type="caution">
    <text evidence="3">The sequence shown here is derived from an EMBL/GenBank/DDBJ whole genome shotgun (WGS) entry which is preliminary data.</text>
</comment>
<dbReference type="InterPro" id="IPR027643">
    <property type="entry name" value="Formin-like_plant"/>
</dbReference>
<protein>
    <recommendedName>
        <fullName evidence="2">FH2 domain-containing protein</fullName>
    </recommendedName>
</protein>
<dbReference type="Pfam" id="PF02181">
    <property type="entry name" value="FH2"/>
    <property type="match status" value="1"/>
</dbReference>
<keyword evidence="4" id="KW-1185">Reference proteome</keyword>
<name>A0ABR0CUW3_9LAMI</name>